<organism evidence="2 3">
    <name type="scientific">Thermodesulfatator autotrophicus</name>
    <dbReference type="NCBI Taxonomy" id="1795632"/>
    <lineage>
        <taxon>Bacteria</taxon>
        <taxon>Pseudomonadati</taxon>
        <taxon>Thermodesulfobacteriota</taxon>
        <taxon>Thermodesulfobacteria</taxon>
        <taxon>Thermodesulfobacteriales</taxon>
        <taxon>Thermodesulfatatoraceae</taxon>
        <taxon>Thermodesulfatator</taxon>
    </lineage>
</organism>
<evidence type="ECO:0000313" key="3">
    <source>
        <dbReference type="Proteomes" id="UP000076964"/>
    </source>
</evidence>
<dbReference type="InterPro" id="IPR050627">
    <property type="entry name" value="Nitroreductase/BluB"/>
</dbReference>
<keyword evidence="3" id="KW-1185">Reference proteome</keyword>
<dbReference type="Gene3D" id="3.40.109.10">
    <property type="entry name" value="NADH Oxidase"/>
    <property type="match status" value="1"/>
</dbReference>
<dbReference type="STRING" id="1795632.TH606_03590"/>
<accession>A0A177E7Z8</accession>
<dbReference type="Pfam" id="PF00881">
    <property type="entry name" value="Nitroreductase"/>
    <property type="match status" value="2"/>
</dbReference>
<feature type="domain" description="Nitroreductase" evidence="1">
    <location>
        <begin position="12"/>
        <end position="67"/>
    </location>
</feature>
<dbReference type="CDD" id="cd02136">
    <property type="entry name" value="PnbA_NfnB-like"/>
    <property type="match status" value="1"/>
</dbReference>
<dbReference type="RefSeq" id="WP_068541332.1">
    <property type="nucleotide sequence ID" value="NZ_LSFI01000013.1"/>
</dbReference>
<dbReference type="Proteomes" id="UP000076964">
    <property type="component" value="Unassembled WGS sequence"/>
</dbReference>
<gene>
    <name evidence="2" type="ORF">TH606_03590</name>
</gene>
<comment type="caution">
    <text evidence="2">The sequence shown here is derived from an EMBL/GenBank/DDBJ whole genome shotgun (WGS) entry which is preliminary data.</text>
</comment>
<dbReference type="PANTHER" id="PTHR23026">
    <property type="entry name" value="NADPH NITROREDUCTASE"/>
    <property type="match status" value="1"/>
</dbReference>
<dbReference type="PANTHER" id="PTHR23026:SF123">
    <property type="entry name" value="NAD(P)H NITROREDUCTASE RV3131-RELATED"/>
    <property type="match status" value="1"/>
</dbReference>
<reference evidence="2 3" key="1">
    <citation type="submission" date="2016-02" db="EMBL/GenBank/DDBJ databases">
        <title>Draft genome sequence of Thermodesulfatator sp. S606.</title>
        <authorList>
            <person name="Lai Q."/>
            <person name="Cao J."/>
            <person name="Dupont S."/>
            <person name="Shao Z."/>
            <person name="Jebbar M."/>
            <person name="Alain K."/>
        </authorList>
    </citation>
    <scope>NUCLEOTIDE SEQUENCE [LARGE SCALE GENOMIC DNA]</scope>
    <source>
        <strain evidence="2 3">S606</strain>
    </source>
</reference>
<feature type="domain" description="Nitroreductase" evidence="1">
    <location>
        <begin position="70"/>
        <end position="151"/>
    </location>
</feature>
<dbReference type="EMBL" id="LSFI01000013">
    <property type="protein sequence ID" value="OAG28074.1"/>
    <property type="molecule type" value="Genomic_DNA"/>
</dbReference>
<dbReference type="AlphaFoldDB" id="A0A177E7Z8"/>
<dbReference type="OrthoDB" id="9809288at2"/>
<proteinExistence type="predicted"/>
<protein>
    <submittedName>
        <fullName evidence="2">Nitroreductase</fullName>
    </submittedName>
</protein>
<dbReference type="GO" id="GO:0016491">
    <property type="term" value="F:oxidoreductase activity"/>
    <property type="evidence" value="ECO:0007669"/>
    <property type="project" value="InterPro"/>
</dbReference>
<name>A0A177E7Z8_9BACT</name>
<sequence>METKQNPVLEAIYSRRSVRHYTDEPVSRKIIYEIIKAGTWAPSGLNNQPWRFVIVQDEAKREELAELTRYGEIIKGAPVVIAVFVDKDAMYHEVKDHQAMGACIQNMLLAAHTLGLGAVWLGEILKNAEEVRKRLGLSENLDLMAVIALGHPKSRDQKSSRKPLKEVIVKEYW</sequence>
<evidence type="ECO:0000313" key="2">
    <source>
        <dbReference type="EMBL" id="OAG28074.1"/>
    </source>
</evidence>
<dbReference type="InterPro" id="IPR029479">
    <property type="entry name" value="Nitroreductase"/>
</dbReference>
<dbReference type="InterPro" id="IPR000415">
    <property type="entry name" value="Nitroreductase-like"/>
</dbReference>
<dbReference type="SUPFAM" id="SSF55469">
    <property type="entry name" value="FMN-dependent nitroreductase-like"/>
    <property type="match status" value="1"/>
</dbReference>
<evidence type="ECO:0000259" key="1">
    <source>
        <dbReference type="Pfam" id="PF00881"/>
    </source>
</evidence>